<feature type="domain" description="ABC transmembrane type-1" evidence="8">
    <location>
        <begin position="91"/>
        <end position="299"/>
    </location>
</feature>
<keyword evidence="3" id="KW-1003">Cell membrane</keyword>
<dbReference type="Gene3D" id="1.10.3720.10">
    <property type="entry name" value="MetI-like"/>
    <property type="match status" value="1"/>
</dbReference>
<dbReference type="EMBL" id="FWWU01000006">
    <property type="protein sequence ID" value="SMB83434.1"/>
    <property type="molecule type" value="Genomic_DNA"/>
</dbReference>
<name>A0A1W1URT9_9DEIO</name>
<accession>A0A1W1URT9</accession>
<dbReference type="PANTHER" id="PTHR43227">
    <property type="entry name" value="BLL4140 PROTEIN"/>
    <property type="match status" value="1"/>
</dbReference>
<keyword evidence="2 7" id="KW-0813">Transport</keyword>
<evidence type="ECO:0000256" key="1">
    <source>
        <dbReference type="ARBA" id="ARBA00004651"/>
    </source>
</evidence>
<dbReference type="AlphaFoldDB" id="A0A1W1URT9"/>
<sequence>MSHYAANPPDADRSSSTSRFLFRLRTRLMPWLFLSPFLLLFAAFYIAPVLYAGYLSVFIKKRVGFGPARDVFGGLANYVRAVQDSEFLLSLWNILKFGLVQVPLMLLIALGLALLMDGVRGRLQGLFRTAFYLPYTIPSVVAGLLWGYLYSKNLSPFNQITGGQTDFLSSGVVLWSIANIVTWTWTGYNLITLYAALQNIPLELYEAARIDGASSWDITRNIKLPLLRPSLLLTLIFSIIGTMQIFAEPFVLRPLGYVPDNITPNTYLYLVASRDGNFSYAATLAILLALFTFMLSMIFLRFTRRGGEV</sequence>
<proteinExistence type="inferred from homology"/>
<organism evidence="9 10">
    <name type="scientific">Deinococcus hopiensis KR-140</name>
    <dbReference type="NCBI Taxonomy" id="695939"/>
    <lineage>
        <taxon>Bacteria</taxon>
        <taxon>Thermotogati</taxon>
        <taxon>Deinococcota</taxon>
        <taxon>Deinococci</taxon>
        <taxon>Deinococcales</taxon>
        <taxon>Deinococcaceae</taxon>
        <taxon>Deinococcus</taxon>
    </lineage>
</organism>
<evidence type="ECO:0000256" key="3">
    <source>
        <dbReference type="ARBA" id="ARBA00022475"/>
    </source>
</evidence>
<dbReference type="CDD" id="cd06261">
    <property type="entry name" value="TM_PBP2"/>
    <property type="match status" value="1"/>
</dbReference>
<dbReference type="InterPro" id="IPR035906">
    <property type="entry name" value="MetI-like_sf"/>
</dbReference>
<dbReference type="InterPro" id="IPR000515">
    <property type="entry name" value="MetI-like"/>
</dbReference>
<comment type="similarity">
    <text evidence="7">Belongs to the binding-protein-dependent transport system permease family.</text>
</comment>
<dbReference type="PROSITE" id="PS50928">
    <property type="entry name" value="ABC_TM1"/>
    <property type="match status" value="1"/>
</dbReference>
<feature type="transmembrane region" description="Helical" evidence="7">
    <location>
        <begin position="171"/>
        <end position="197"/>
    </location>
</feature>
<evidence type="ECO:0000256" key="6">
    <source>
        <dbReference type="ARBA" id="ARBA00023136"/>
    </source>
</evidence>
<evidence type="ECO:0000256" key="7">
    <source>
        <dbReference type="RuleBase" id="RU363032"/>
    </source>
</evidence>
<dbReference type="GO" id="GO:0055085">
    <property type="term" value="P:transmembrane transport"/>
    <property type="evidence" value="ECO:0007669"/>
    <property type="project" value="InterPro"/>
</dbReference>
<dbReference type="GO" id="GO:0005886">
    <property type="term" value="C:plasma membrane"/>
    <property type="evidence" value="ECO:0007669"/>
    <property type="project" value="UniProtKB-SubCell"/>
</dbReference>
<evidence type="ECO:0000256" key="4">
    <source>
        <dbReference type="ARBA" id="ARBA00022692"/>
    </source>
</evidence>
<feature type="transmembrane region" description="Helical" evidence="7">
    <location>
        <begin position="230"/>
        <end position="247"/>
    </location>
</feature>
<reference evidence="9 10" key="1">
    <citation type="submission" date="2017-04" db="EMBL/GenBank/DDBJ databases">
        <authorList>
            <person name="Afonso C.L."/>
            <person name="Miller P.J."/>
            <person name="Scott M.A."/>
            <person name="Spackman E."/>
            <person name="Goraichik I."/>
            <person name="Dimitrov K.M."/>
            <person name="Suarez D.L."/>
            <person name="Swayne D.E."/>
        </authorList>
    </citation>
    <scope>NUCLEOTIDE SEQUENCE [LARGE SCALE GENOMIC DNA]</scope>
    <source>
        <strain evidence="9 10">KR-140</strain>
    </source>
</reference>
<dbReference type="STRING" id="695939.SAMN00790413_04440"/>
<dbReference type="SUPFAM" id="SSF161098">
    <property type="entry name" value="MetI-like"/>
    <property type="match status" value="1"/>
</dbReference>
<evidence type="ECO:0000259" key="8">
    <source>
        <dbReference type="PROSITE" id="PS50928"/>
    </source>
</evidence>
<dbReference type="OrthoDB" id="59172at2"/>
<evidence type="ECO:0000313" key="10">
    <source>
        <dbReference type="Proteomes" id="UP000192582"/>
    </source>
</evidence>
<protein>
    <submittedName>
        <fullName evidence="9">Multiple sugar transport system permease protein</fullName>
    </submittedName>
</protein>
<dbReference type="PANTHER" id="PTHR43227:SF8">
    <property type="entry name" value="DIACETYLCHITOBIOSE UPTAKE SYSTEM PERMEASE PROTEIN DASB"/>
    <property type="match status" value="1"/>
</dbReference>
<keyword evidence="9" id="KW-0762">Sugar transport</keyword>
<keyword evidence="4 7" id="KW-0812">Transmembrane</keyword>
<keyword evidence="10" id="KW-1185">Reference proteome</keyword>
<dbReference type="InterPro" id="IPR050809">
    <property type="entry name" value="UgpAE/MalFG_permease"/>
</dbReference>
<dbReference type="Pfam" id="PF00528">
    <property type="entry name" value="BPD_transp_1"/>
    <property type="match status" value="1"/>
</dbReference>
<evidence type="ECO:0000256" key="2">
    <source>
        <dbReference type="ARBA" id="ARBA00022448"/>
    </source>
</evidence>
<keyword evidence="6 7" id="KW-0472">Membrane</keyword>
<evidence type="ECO:0000256" key="5">
    <source>
        <dbReference type="ARBA" id="ARBA00022989"/>
    </source>
</evidence>
<gene>
    <name evidence="9" type="ORF">SAMN00790413_04440</name>
</gene>
<keyword evidence="5 7" id="KW-1133">Transmembrane helix</keyword>
<evidence type="ECO:0000313" key="9">
    <source>
        <dbReference type="EMBL" id="SMB83434.1"/>
    </source>
</evidence>
<feature type="transmembrane region" description="Helical" evidence="7">
    <location>
        <begin position="131"/>
        <end position="151"/>
    </location>
</feature>
<feature type="transmembrane region" description="Helical" evidence="7">
    <location>
        <begin position="278"/>
        <end position="300"/>
    </location>
</feature>
<feature type="transmembrane region" description="Helical" evidence="7">
    <location>
        <begin position="97"/>
        <end position="119"/>
    </location>
</feature>
<dbReference type="Proteomes" id="UP000192582">
    <property type="component" value="Unassembled WGS sequence"/>
</dbReference>
<comment type="subcellular location">
    <subcellularLocation>
        <location evidence="1 7">Cell membrane</location>
        <topology evidence="1 7">Multi-pass membrane protein</topology>
    </subcellularLocation>
</comment>
<feature type="transmembrane region" description="Helical" evidence="7">
    <location>
        <begin position="28"/>
        <end position="51"/>
    </location>
</feature>